<protein>
    <submittedName>
        <fullName evidence="1">Uncharacterized protein</fullName>
    </submittedName>
</protein>
<keyword evidence="2" id="KW-1185">Reference proteome</keyword>
<accession>A0A392SU05</accession>
<dbReference type="EMBL" id="LXQA010439562">
    <property type="protein sequence ID" value="MCI51932.1"/>
    <property type="molecule type" value="Genomic_DNA"/>
</dbReference>
<evidence type="ECO:0000313" key="1">
    <source>
        <dbReference type="EMBL" id="MCI51932.1"/>
    </source>
</evidence>
<proteinExistence type="predicted"/>
<reference evidence="1 2" key="1">
    <citation type="journal article" date="2018" name="Front. Plant Sci.">
        <title>Red Clover (Trifolium pratense) and Zigzag Clover (T. medium) - A Picture of Genomic Similarities and Differences.</title>
        <authorList>
            <person name="Dluhosova J."/>
            <person name="Istvanek J."/>
            <person name="Nedelnik J."/>
            <person name="Repkova J."/>
        </authorList>
    </citation>
    <scope>NUCLEOTIDE SEQUENCE [LARGE SCALE GENOMIC DNA]</scope>
    <source>
        <strain evidence="2">cv. 10/8</strain>
        <tissue evidence="1">Leaf</tissue>
    </source>
</reference>
<evidence type="ECO:0000313" key="2">
    <source>
        <dbReference type="Proteomes" id="UP000265520"/>
    </source>
</evidence>
<organism evidence="1 2">
    <name type="scientific">Trifolium medium</name>
    <dbReference type="NCBI Taxonomy" id="97028"/>
    <lineage>
        <taxon>Eukaryota</taxon>
        <taxon>Viridiplantae</taxon>
        <taxon>Streptophyta</taxon>
        <taxon>Embryophyta</taxon>
        <taxon>Tracheophyta</taxon>
        <taxon>Spermatophyta</taxon>
        <taxon>Magnoliopsida</taxon>
        <taxon>eudicotyledons</taxon>
        <taxon>Gunneridae</taxon>
        <taxon>Pentapetalae</taxon>
        <taxon>rosids</taxon>
        <taxon>fabids</taxon>
        <taxon>Fabales</taxon>
        <taxon>Fabaceae</taxon>
        <taxon>Papilionoideae</taxon>
        <taxon>50 kb inversion clade</taxon>
        <taxon>NPAAA clade</taxon>
        <taxon>Hologalegina</taxon>
        <taxon>IRL clade</taxon>
        <taxon>Trifolieae</taxon>
        <taxon>Trifolium</taxon>
    </lineage>
</organism>
<feature type="non-terminal residue" evidence="1">
    <location>
        <position position="1"/>
    </location>
</feature>
<name>A0A392SU05_9FABA</name>
<sequence length="71" mass="7689">GEFELVLLGEDPNRGVKIDTGLPDLARRQLKACLRENADLFAWSAAEIPGLDPEVACHQLAIYPSASVVDL</sequence>
<dbReference type="AlphaFoldDB" id="A0A392SU05"/>
<dbReference type="Proteomes" id="UP000265520">
    <property type="component" value="Unassembled WGS sequence"/>
</dbReference>
<comment type="caution">
    <text evidence="1">The sequence shown here is derived from an EMBL/GenBank/DDBJ whole genome shotgun (WGS) entry which is preliminary data.</text>
</comment>